<accession>A0A1J7BE57</accession>
<reference evidence="1 2" key="1">
    <citation type="submission" date="2016-10" db="EMBL/GenBank/DDBJ databases">
        <title>Genome sequence of Streptomyces gilvigriseus MUSC 26.</title>
        <authorList>
            <person name="Lee L.-H."/>
            <person name="Ser H.-L."/>
        </authorList>
    </citation>
    <scope>NUCLEOTIDE SEQUENCE [LARGE SCALE GENOMIC DNA]</scope>
    <source>
        <strain evidence="1 2">MUSC 26</strain>
    </source>
</reference>
<organism evidence="1 2">
    <name type="scientific">Mangrovactinospora gilvigrisea</name>
    <dbReference type="NCBI Taxonomy" id="1428644"/>
    <lineage>
        <taxon>Bacteria</taxon>
        <taxon>Bacillati</taxon>
        <taxon>Actinomycetota</taxon>
        <taxon>Actinomycetes</taxon>
        <taxon>Kitasatosporales</taxon>
        <taxon>Streptomycetaceae</taxon>
        <taxon>Mangrovactinospora</taxon>
    </lineage>
</organism>
<evidence type="ECO:0008006" key="3">
    <source>
        <dbReference type="Google" id="ProtNLM"/>
    </source>
</evidence>
<sequence length="201" mass="21671">MSAHLHDAAAVLHIPIGVDYDLDLVLPLAVGTGHVAISGLAASGKTELARHFDLAARSMGWGSTVLDGLGMRPAAFLQALEAHHCPSEHRPRMLVVDHAERVPLAGSSILAALTRTRGMHVVLITSPFGTDPGRKFADRIWLGAPPQSRDLQSFLHAHEEARVEELHSWREPGDHPRTAVWRTAAGSLKPFTPYPPLPVAA</sequence>
<protein>
    <recommendedName>
        <fullName evidence="3">AAA+ ATPase domain-containing protein</fullName>
    </recommendedName>
</protein>
<gene>
    <name evidence="1" type="ORF">BIV57_13295</name>
</gene>
<evidence type="ECO:0000313" key="2">
    <source>
        <dbReference type="Proteomes" id="UP000243342"/>
    </source>
</evidence>
<comment type="caution">
    <text evidence="1">The sequence shown here is derived from an EMBL/GenBank/DDBJ whole genome shotgun (WGS) entry which is preliminary data.</text>
</comment>
<evidence type="ECO:0000313" key="1">
    <source>
        <dbReference type="EMBL" id="OIV36963.1"/>
    </source>
</evidence>
<dbReference type="SUPFAM" id="SSF52540">
    <property type="entry name" value="P-loop containing nucleoside triphosphate hydrolases"/>
    <property type="match status" value="1"/>
</dbReference>
<dbReference type="Proteomes" id="UP000243342">
    <property type="component" value="Unassembled WGS sequence"/>
</dbReference>
<keyword evidence="2" id="KW-1185">Reference proteome</keyword>
<name>A0A1J7BE57_9ACTN</name>
<dbReference type="EMBL" id="MLCF01000067">
    <property type="protein sequence ID" value="OIV36963.1"/>
    <property type="molecule type" value="Genomic_DNA"/>
</dbReference>
<dbReference type="InterPro" id="IPR027417">
    <property type="entry name" value="P-loop_NTPase"/>
</dbReference>
<dbReference type="RefSeq" id="WP_071657037.1">
    <property type="nucleotide sequence ID" value="NZ_MLCF01000067.1"/>
</dbReference>
<proteinExistence type="predicted"/>
<dbReference type="STRING" id="1428644.BIV57_13295"/>
<dbReference type="AlphaFoldDB" id="A0A1J7BE57"/>